<dbReference type="Proteomes" id="UP000782241">
    <property type="component" value="Unassembled WGS sequence"/>
</dbReference>
<proteinExistence type="predicted"/>
<evidence type="ECO:0008006" key="5">
    <source>
        <dbReference type="Google" id="ProtNLM"/>
    </source>
</evidence>
<organism evidence="3 4">
    <name type="scientific">Fusarium avenaceum</name>
    <dbReference type="NCBI Taxonomy" id="40199"/>
    <lineage>
        <taxon>Eukaryota</taxon>
        <taxon>Fungi</taxon>
        <taxon>Dikarya</taxon>
        <taxon>Ascomycota</taxon>
        <taxon>Pezizomycotina</taxon>
        <taxon>Sordariomycetes</taxon>
        <taxon>Hypocreomycetidae</taxon>
        <taxon>Hypocreales</taxon>
        <taxon>Nectriaceae</taxon>
        <taxon>Fusarium</taxon>
        <taxon>Fusarium tricinctum species complex</taxon>
    </lineage>
</organism>
<evidence type="ECO:0000256" key="2">
    <source>
        <dbReference type="SAM" id="MobiDB-lite"/>
    </source>
</evidence>
<gene>
    <name evidence="3" type="ORF">KAF25_011210</name>
</gene>
<dbReference type="GO" id="GO:0047632">
    <property type="term" value="F:agmatine deiminase activity"/>
    <property type="evidence" value="ECO:0007669"/>
    <property type="project" value="TreeGrafter"/>
</dbReference>
<evidence type="ECO:0000313" key="4">
    <source>
        <dbReference type="Proteomes" id="UP000782241"/>
    </source>
</evidence>
<dbReference type="GO" id="GO:0009446">
    <property type="term" value="P:putrescine biosynthetic process"/>
    <property type="evidence" value="ECO:0007669"/>
    <property type="project" value="InterPro"/>
</dbReference>
<keyword evidence="1" id="KW-0378">Hydrolase</keyword>
<dbReference type="Gene3D" id="3.75.10.10">
    <property type="entry name" value="L-arginine/glycine Amidinotransferase, Chain A"/>
    <property type="match status" value="1"/>
</dbReference>
<dbReference type="CDD" id="cd12148">
    <property type="entry name" value="fungal_TF_MHR"/>
    <property type="match status" value="1"/>
</dbReference>
<feature type="compositionally biased region" description="Polar residues" evidence="2">
    <location>
        <begin position="792"/>
        <end position="805"/>
    </location>
</feature>
<dbReference type="PANTHER" id="PTHR31377">
    <property type="entry name" value="AGMATINE DEIMINASE-RELATED"/>
    <property type="match status" value="1"/>
</dbReference>
<reference evidence="3" key="1">
    <citation type="submission" date="2021-04" db="EMBL/GenBank/DDBJ databases">
        <title>Draft genome of Fusarium avenaceum strain F156N33, isolated from an atmospheric sample in Virginia.</title>
        <authorList>
            <person name="Yang S."/>
            <person name="Vinatzer B.A."/>
            <person name="Coleman J."/>
        </authorList>
    </citation>
    <scope>NUCLEOTIDE SEQUENCE</scope>
    <source>
        <strain evidence="3">F156N33</strain>
    </source>
</reference>
<keyword evidence="4" id="KW-1185">Reference proteome</keyword>
<evidence type="ECO:0000256" key="1">
    <source>
        <dbReference type="ARBA" id="ARBA00022801"/>
    </source>
</evidence>
<evidence type="ECO:0000313" key="3">
    <source>
        <dbReference type="EMBL" id="KAG5657041.1"/>
    </source>
</evidence>
<dbReference type="SUPFAM" id="SSF55909">
    <property type="entry name" value="Pentein"/>
    <property type="match status" value="1"/>
</dbReference>
<feature type="compositionally biased region" description="Polar residues" evidence="2">
    <location>
        <begin position="771"/>
        <end position="781"/>
    </location>
</feature>
<dbReference type="PANTHER" id="PTHR31377:SF0">
    <property type="entry name" value="AGMATINE DEIMINASE-RELATED"/>
    <property type="match status" value="1"/>
</dbReference>
<dbReference type="Pfam" id="PF04371">
    <property type="entry name" value="PAD_porph"/>
    <property type="match status" value="1"/>
</dbReference>
<feature type="region of interest" description="Disordered" evidence="2">
    <location>
        <begin position="767"/>
        <end position="823"/>
    </location>
</feature>
<dbReference type="EMBL" id="JAGPUO010000019">
    <property type="protein sequence ID" value="KAG5657041.1"/>
    <property type="molecule type" value="Genomic_DNA"/>
</dbReference>
<accession>A0A9P7KL65</accession>
<name>A0A9P7KL65_9HYPO</name>
<dbReference type="GO" id="GO:0004668">
    <property type="term" value="F:protein-arginine deiminase activity"/>
    <property type="evidence" value="ECO:0007669"/>
    <property type="project" value="InterPro"/>
</dbReference>
<comment type="caution">
    <text evidence="3">The sequence shown here is derived from an EMBL/GenBank/DDBJ whole genome shotgun (WGS) entry which is preliminary data.</text>
</comment>
<protein>
    <recommendedName>
        <fullName evidence="5">Transcription factor domain-containing protein</fullName>
    </recommendedName>
</protein>
<dbReference type="InterPro" id="IPR007466">
    <property type="entry name" value="Peptidyl-Arg-deiminase_porph"/>
</dbReference>
<sequence>MFSWLSVIILRSREKQSWAPGLKSLREVALRVQPGLWFRTGEHRELYPRHVFTSVMMLPNLKSIYFGEFNTEPVGWRPEDRIPTRYCGLSGSSSIEHIFLDHMDHSLTFLSVNQEFFQFLKVPRNLKTLTIGGLFCPVTQAEKYVGMDRLSPSLESVIEYSDRDISGLFQPFLIVPISERLSRMTINIWSFISRLFKPRWDMTHSEMREDWRNSKIRVEIENRLTEAFPKTSEVLLFYTGRDWSKRKITINAEILEEILIQLVRCKEHYPALKAIGIQQQRDDPRQRTFSDYGFSKLVEAMRFSSYQKATGRFRMPPEWHKHSQTLTVWPDFDSIGDADILQKARSEVSAISNAIARFEPVTMFTRPKNVEQAMQTVSKNVTVRALNASQLWIRDTGPIFVHGEQDDRSAGLKLGFNTWGGKFESIGDETVAADVIDAVATKHVNSEIEETSLDQGDLIGNSQTSSMGLHQKLSVPGIDAGFISEGGAIEVDGFGTLLATESSIINSNRNPGISKKELEEKFERCLGISKTIWLPGVKGYDVTDYHIDAFARFIKPGQVLLSRPSEYAESFVIQAYVEAKEFLSREKDSRGNSLEVVEVEEPHPNDLAGELWGVAVASYANYYLVNGGLIMPQFGVGKLDDEAYELFKRDAVQDPDSFLDQTTRESSTPIIPYNPLLLPPGTRKWSLRQKRPSSIKLHASAAARQGKNATGKTLVLAALLMIVFVDIRPDLTGVESKAVPSNKPDSVDKLLARIEESGARDEIITALLGTSLPSPNTTASLRGTPGTLDQPADSTSNQSRANVSSHPLPLREPTCRDDSEDSDTLVSPLNIVTAAIASNTSVRCDRLRSQIPLQPGAREAIMAPIKERLAVYFCPHRTQQKDWEVLATQAVDSPFKLERGTCDPLASRLIDDHDASLYFQLFFQLRNPLIGLLDATLHTREYIYANSFTLFSVICSLGCALSTRPRDRAIYPVLTSLANGNVRWSIAAAVKSLATIQAIVNLQYWAPMSPRQTDDTYWLTLSHAFQLAREMGINKPDVIKEYVNSECENASSEFRERSIRNYERTWLRTLIADKGFGIMNGRLHSVSWKEIPRSAADWWKAPLAEPSDRVISGVIESRGLLLYALEKRKQVASTSASILEWHKEAYDTLTQVRNERCTPDDLPSARCLPILAFYMDHSILVLNAQALRDITAISDSMVPAALLTVERKSVEVASRVLELLATDKTLADLSLGFQNNQFIMICHAITEILRAIKRDNLTADENSAATEKVMGVIPFLDGLVQCLPASSAAHLYFDLARFFACQIDSLMSAPDPQAVRETVDTGMFTDDWFKSMDSSIPDVTTFLDMGYLGMDQSMMGTDDFLGLNDFNNIS</sequence>